<dbReference type="OrthoDB" id="1720535at2759"/>
<name>A0A2U1LJC6_ARTAN</name>
<keyword evidence="1" id="KW-0808">Transferase</keyword>
<comment type="caution">
    <text evidence="1">The sequence shown here is derived from an EMBL/GenBank/DDBJ whole genome shotgun (WGS) entry which is preliminary data.</text>
</comment>
<evidence type="ECO:0000313" key="1">
    <source>
        <dbReference type="EMBL" id="PWA49103.1"/>
    </source>
</evidence>
<keyword evidence="1" id="KW-0548">Nucleotidyltransferase</keyword>
<proteinExistence type="predicted"/>
<reference evidence="1 2" key="1">
    <citation type="journal article" date="2018" name="Mol. Plant">
        <title>The genome of Artemisia annua provides insight into the evolution of Asteraceae family and artemisinin biosynthesis.</title>
        <authorList>
            <person name="Shen Q."/>
            <person name="Zhang L."/>
            <person name="Liao Z."/>
            <person name="Wang S."/>
            <person name="Yan T."/>
            <person name="Shi P."/>
            <person name="Liu M."/>
            <person name="Fu X."/>
            <person name="Pan Q."/>
            <person name="Wang Y."/>
            <person name="Lv Z."/>
            <person name="Lu X."/>
            <person name="Zhang F."/>
            <person name="Jiang W."/>
            <person name="Ma Y."/>
            <person name="Chen M."/>
            <person name="Hao X."/>
            <person name="Li L."/>
            <person name="Tang Y."/>
            <person name="Lv G."/>
            <person name="Zhou Y."/>
            <person name="Sun X."/>
            <person name="Brodelius P.E."/>
            <person name="Rose J.K.C."/>
            <person name="Tang K."/>
        </authorList>
    </citation>
    <scope>NUCLEOTIDE SEQUENCE [LARGE SCALE GENOMIC DNA]</scope>
    <source>
        <strain evidence="2">cv. Huhao1</strain>
        <tissue evidence="1">Leaf</tissue>
    </source>
</reference>
<dbReference type="GO" id="GO:0003964">
    <property type="term" value="F:RNA-directed DNA polymerase activity"/>
    <property type="evidence" value="ECO:0007669"/>
    <property type="project" value="UniProtKB-KW"/>
</dbReference>
<dbReference type="Proteomes" id="UP000245207">
    <property type="component" value="Unassembled WGS sequence"/>
</dbReference>
<dbReference type="PANTHER" id="PTHR48462">
    <property type="entry name" value="PROTEIN, PUTATIVE-RELATED"/>
    <property type="match status" value="1"/>
</dbReference>
<sequence length="69" mass="7381">MEEAALLFDKGLHGSIENMVVCGGPLFGDLQRRIASLPIRFGGLGLYSTKVVSSGPYNFVANVRVPRTG</sequence>
<accession>A0A2U1LJC6</accession>
<dbReference type="EMBL" id="PKPP01009078">
    <property type="protein sequence ID" value="PWA49103.1"/>
    <property type="molecule type" value="Genomic_DNA"/>
</dbReference>
<evidence type="ECO:0000313" key="2">
    <source>
        <dbReference type="Proteomes" id="UP000245207"/>
    </source>
</evidence>
<gene>
    <name evidence="1" type="ORF">CTI12_AA484830</name>
</gene>
<keyword evidence="1" id="KW-0695">RNA-directed DNA polymerase</keyword>
<keyword evidence="2" id="KW-1185">Reference proteome</keyword>
<dbReference type="AlphaFoldDB" id="A0A2U1LJC6"/>
<organism evidence="1 2">
    <name type="scientific">Artemisia annua</name>
    <name type="common">Sweet wormwood</name>
    <dbReference type="NCBI Taxonomy" id="35608"/>
    <lineage>
        <taxon>Eukaryota</taxon>
        <taxon>Viridiplantae</taxon>
        <taxon>Streptophyta</taxon>
        <taxon>Embryophyta</taxon>
        <taxon>Tracheophyta</taxon>
        <taxon>Spermatophyta</taxon>
        <taxon>Magnoliopsida</taxon>
        <taxon>eudicotyledons</taxon>
        <taxon>Gunneridae</taxon>
        <taxon>Pentapetalae</taxon>
        <taxon>asterids</taxon>
        <taxon>campanulids</taxon>
        <taxon>Asterales</taxon>
        <taxon>Asteraceae</taxon>
        <taxon>Asteroideae</taxon>
        <taxon>Anthemideae</taxon>
        <taxon>Artemisiinae</taxon>
        <taxon>Artemisia</taxon>
    </lineage>
</organism>
<dbReference type="PANTHER" id="PTHR48462:SF1">
    <property type="entry name" value="PROTEIN, PUTATIVE-RELATED"/>
    <property type="match status" value="1"/>
</dbReference>
<protein>
    <submittedName>
        <fullName evidence="1">Reverse transcriptase domain-containing protein</fullName>
    </submittedName>
</protein>